<dbReference type="RefSeq" id="WP_024525100.1">
    <property type="nucleotide sequence ID" value="NZ_AYZM01000171.1"/>
</dbReference>
<protein>
    <submittedName>
        <fullName evidence="1">Uncharacterized protein</fullName>
    </submittedName>
</protein>
<dbReference type="Proteomes" id="UP000051442">
    <property type="component" value="Unassembled WGS sequence"/>
</dbReference>
<reference evidence="1 2" key="1">
    <citation type="journal article" date="2015" name="Genome Announc.">
        <title>Expanding the biotechnology potential of lactobacilli through comparative genomics of 213 strains and associated genera.</title>
        <authorList>
            <person name="Sun Z."/>
            <person name="Harris H.M."/>
            <person name="McCann A."/>
            <person name="Guo C."/>
            <person name="Argimon S."/>
            <person name="Zhang W."/>
            <person name="Yang X."/>
            <person name="Jeffery I.B."/>
            <person name="Cooney J.C."/>
            <person name="Kagawa T.F."/>
            <person name="Liu W."/>
            <person name="Song Y."/>
            <person name="Salvetti E."/>
            <person name="Wrobel A."/>
            <person name="Rasinkangas P."/>
            <person name="Parkhill J."/>
            <person name="Rea M.C."/>
            <person name="O'Sullivan O."/>
            <person name="Ritari J."/>
            <person name="Douillard F.P."/>
            <person name="Paul Ross R."/>
            <person name="Yang R."/>
            <person name="Briner A.E."/>
            <person name="Felis G.E."/>
            <person name="de Vos W.M."/>
            <person name="Barrangou R."/>
            <person name="Klaenhammer T.R."/>
            <person name="Caufield P.W."/>
            <person name="Cui Y."/>
            <person name="Zhang H."/>
            <person name="O'Toole P.W."/>
        </authorList>
    </citation>
    <scope>NUCLEOTIDE SEQUENCE [LARGE SCALE GENOMIC DNA]</scope>
    <source>
        <strain evidence="1 2">DSM 23365</strain>
    </source>
</reference>
<organism evidence="1 2">
    <name type="scientific">Secundilactobacillus similis DSM 23365 = JCM 2765</name>
    <dbReference type="NCBI Taxonomy" id="1423804"/>
    <lineage>
        <taxon>Bacteria</taxon>
        <taxon>Bacillati</taxon>
        <taxon>Bacillota</taxon>
        <taxon>Bacilli</taxon>
        <taxon>Lactobacillales</taxon>
        <taxon>Lactobacillaceae</taxon>
        <taxon>Secundilactobacillus</taxon>
    </lineage>
</organism>
<evidence type="ECO:0000313" key="1">
    <source>
        <dbReference type="EMBL" id="KRN17802.1"/>
    </source>
</evidence>
<dbReference type="AlphaFoldDB" id="A0A0R2EY96"/>
<evidence type="ECO:0000313" key="2">
    <source>
        <dbReference type="Proteomes" id="UP000051442"/>
    </source>
</evidence>
<proteinExistence type="predicted"/>
<comment type="caution">
    <text evidence="1">The sequence shown here is derived from an EMBL/GenBank/DDBJ whole genome shotgun (WGS) entry which is preliminary data.</text>
</comment>
<keyword evidence="2" id="KW-1185">Reference proteome</keyword>
<dbReference type="EMBL" id="AYZM01000171">
    <property type="protein sequence ID" value="KRN17802.1"/>
    <property type="molecule type" value="Genomic_DNA"/>
</dbReference>
<name>A0A0R2EY96_9LACO</name>
<accession>A0A0R2EY96</accession>
<gene>
    <name evidence="1" type="ORF">FD14_GL002526</name>
</gene>
<dbReference type="PATRIC" id="fig|1423804.4.peg.2734"/>
<sequence>MIGNFNAINLKQMYERLSQDEDVLSLKQKYDSEKRCRAIATFALSRAQTFEEARMISGIIATTENDTDSSTEIIINEALKQKVPSELYGKH</sequence>